<dbReference type="AlphaFoldDB" id="A0AAD7GGZ4"/>
<organism evidence="2 3">
    <name type="scientific">Mycena metata</name>
    <dbReference type="NCBI Taxonomy" id="1033252"/>
    <lineage>
        <taxon>Eukaryota</taxon>
        <taxon>Fungi</taxon>
        <taxon>Dikarya</taxon>
        <taxon>Basidiomycota</taxon>
        <taxon>Agaricomycotina</taxon>
        <taxon>Agaricomycetes</taxon>
        <taxon>Agaricomycetidae</taxon>
        <taxon>Agaricales</taxon>
        <taxon>Marasmiineae</taxon>
        <taxon>Mycenaceae</taxon>
        <taxon>Mycena</taxon>
    </lineage>
</organism>
<evidence type="ECO:0000313" key="3">
    <source>
        <dbReference type="Proteomes" id="UP001215598"/>
    </source>
</evidence>
<feature type="compositionally biased region" description="Low complexity" evidence="1">
    <location>
        <begin position="181"/>
        <end position="193"/>
    </location>
</feature>
<dbReference type="Proteomes" id="UP001215598">
    <property type="component" value="Unassembled WGS sequence"/>
</dbReference>
<sequence>MLRIVKPVPDFFDGKEPNKSINPDEAVSCGVQRAICFDGSELSEVHELSTKYSSTRAILDSPVLWSRRNGAIQNTSTTICKELATNLAIAIFLYISSDSDCDEARMYKEKKATFLTDSNLCSFDLTPDLSLSSLSLLNGLRVAASSCMVGLSSSSFLIYFQVTGPKRARLLPSDARPDLASPSRSPSPWSPAS</sequence>
<proteinExistence type="predicted"/>
<feature type="region of interest" description="Disordered" evidence="1">
    <location>
        <begin position="171"/>
        <end position="193"/>
    </location>
</feature>
<evidence type="ECO:0000256" key="1">
    <source>
        <dbReference type="SAM" id="MobiDB-lite"/>
    </source>
</evidence>
<protein>
    <submittedName>
        <fullName evidence="2">Uncharacterized protein</fullName>
    </submittedName>
</protein>
<evidence type="ECO:0000313" key="2">
    <source>
        <dbReference type="EMBL" id="KAJ7694472.1"/>
    </source>
</evidence>
<accession>A0AAD7GGZ4</accession>
<comment type="caution">
    <text evidence="2">The sequence shown here is derived from an EMBL/GenBank/DDBJ whole genome shotgun (WGS) entry which is preliminary data.</text>
</comment>
<name>A0AAD7GGZ4_9AGAR</name>
<reference evidence="2" key="1">
    <citation type="submission" date="2023-03" db="EMBL/GenBank/DDBJ databases">
        <title>Massive genome expansion in bonnet fungi (Mycena s.s.) driven by repeated elements and novel gene families across ecological guilds.</title>
        <authorList>
            <consortium name="Lawrence Berkeley National Laboratory"/>
            <person name="Harder C.B."/>
            <person name="Miyauchi S."/>
            <person name="Viragh M."/>
            <person name="Kuo A."/>
            <person name="Thoen E."/>
            <person name="Andreopoulos B."/>
            <person name="Lu D."/>
            <person name="Skrede I."/>
            <person name="Drula E."/>
            <person name="Henrissat B."/>
            <person name="Morin E."/>
            <person name="Kohler A."/>
            <person name="Barry K."/>
            <person name="LaButti K."/>
            <person name="Morin E."/>
            <person name="Salamov A."/>
            <person name="Lipzen A."/>
            <person name="Mereny Z."/>
            <person name="Hegedus B."/>
            <person name="Baldrian P."/>
            <person name="Stursova M."/>
            <person name="Weitz H."/>
            <person name="Taylor A."/>
            <person name="Grigoriev I.V."/>
            <person name="Nagy L.G."/>
            <person name="Martin F."/>
            <person name="Kauserud H."/>
        </authorList>
    </citation>
    <scope>NUCLEOTIDE SEQUENCE</scope>
    <source>
        <strain evidence="2">CBHHK182m</strain>
    </source>
</reference>
<dbReference type="EMBL" id="JARKIB010000686">
    <property type="protein sequence ID" value="KAJ7694472.1"/>
    <property type="molecule type" value="Genomic_DNA"/>
</dbReference>
<keyword evidence="3" id="KW-1185">Reference proteome</keyword>
<gene>
    <name evidence="2" type="ORF">B0H16DRAFT_871614</name>
</gene>